<dbReference type="RefSeq" id="WP_092128809.1">
    <property type="nucleotide sequence ID" value="NZ_FMYU01000007.1"/>
</dbReference>
<protein>
    <submittedName>
        <fullName evidence="4">2-methylcitrate dehydratase</fullName>
    </submittedName>
</protein>
<dbReference type="PANTHER" id="PTHR16943">
    <property type="entry name" value="2-METHYLCITRATE DEHYDRATASE-RELATED"/>
    <property type="match status" value="1"/>
</dbReference>
<dbReference type="PANTHER" id="PTHR16943:SF8">
    <property type="entry name" value="2-METHYLCITRATE DEHYDRATASE"/>
    <property type="match status" value="1"/>
</dbReference>
<dbReference type="InterPro" id="IPR042188">
    <property type="entry name" value="MmgE/PrpD_sf_2"/>
</dbReference>
<dbReference type="Proteomes" id="UP000199411">
    <property type="component" value="Unassembled WGS sequence"/>
</dbReference>
<organism evidence="4 5">
    <name type="scientific">Desulfurella multipotens</name>
    <dbReference type="NCBI Taxonomy" id="79269"/>
    <lineage>
        <taxon>Bacteria</taxon>
        <taxon>Pseudomonadati</taxon>
        <taxon>Campylobacterota</taxon>
        <taxon>Desulfurellia</taxon>
        <taxon>Desulfurellales</taxon>
        <taxon>Desulfurellaceae</taxon>
        <taxon>Desulfurella</taxon>
    </lineage>
</organism>
<gene>
    <name evidence="4" type="ORF">SAMN05660835_01135</name>
</gene>
<dbReference type="GO" id="GO:0016829">
    <property type="term" value="F:lyase activity"/>
    <property type="evidence" value="ECO:0007669"/>
    <property type="project" value="InterPro"/>
</dbReference>
<dbReference type="AlphaFoldDB" id="A0A1G6N966"/>
<dbReference type="OrthoDB" id="9797528at2"/>
<evidence type="ECO:0000313" key="5">
    <source>
        <dbReference type="Proteomes" id="UP000199411"/>
    </source>
</evidence>
<evidence type="ECO:0000313" key="4">
    <source>
        <dbReference type="EMBL" id="SDC63685.1"/>
    </source>
</evidence>
<name>A0A1G6N966_9BACT</name>
<accession>A0A1G6N966</accession>
<dbReference type="Gene3D" id="1.10.4100.10">
    <property type="entry name" value="2-methylcitrate dehydratase PrpD"/>
    <property type="match status" value="1"/>
</dbReference>
<dbReference type="EMBL" id="FMYU01000007">
    <property type="protein sequence ID" value="SDC63685.1"/>
    <property type="molecule type" value="Genomic_DNA"/>
</dbReference>
<dbReference type="Pfam" id="PF03972">
    <property type="entry name" value="MmgE_PrpD_N"/>
    <property type="match status" value="1"/>
</dbReference>
<keyword evidence="5" id="KW-1185">Reference proteome</keyword>
<evidence type="ECO:0000256" key="1">
    <source>
        <dbReference type="ARBA" id="ARBA00006174"/>
    </source>
</evidence>
<feature type="domain" description="MmgE/PrpD N-terminal" evidence="2">
    <location>
        <begin position="8"/>
        <end position="244"/>
    </location>
</feature>
<dbReference type="InterPro" id="IPR042183">
    <property type="entry name" value="MmgE/PrpD_sf_1"/>
</dbReference>
<dbReference type="SUPFAM" id="SSF103378">
    <property type="entry name" value="2-methylcitrate dehydratase PrpD"/>
    <property type="match status" value="1"/>
</dbReference>
<proteinExistence type="inferred from homology"/>
<dbReference type="InterPro" id="IPR045337">
    <property type="entry name" value="MmgE_PrpD_C"/>
</dbReference>
<sequence length="456" mass="51593">MDKYTKIFADYVVNTKMIPQESIHEAKRRILDSFGVMYAAFHEDAPKAVRKYAYMFETQDGSYLFGFPFKTTPEVAAFANGVLVRYLDFNDTYLSKEPLHPSDCIPGLWAVGEWKKIGGQKLLESIVVAYEIGVNLCDAASLRKHGWDHVNYVTIMEACGLGKLLGLEEQTIQHAISLALIPNLSARQTRAGELSMWKGAAAANSVRNAIFGTFLAMNGMSGPYQPFEGEMGFFKQVLENETFDDNALEPIIKQKEPKRIFDTYIKFYPVEYHAQSVVDIVKKLHQYISSPDDIESIHIDTFKAAYEIIAKDKEKWEPKTKETADHSIQYITVVGILDGNITKHSFSKEKLNDPIVKKILSTKTTLDQKDELTAGYPDGIPNRVTLKTKDQKVYTEEVKYPKGHAKNKMSDEEVIEKFKNNAEGILTNTEMENVIDAVMNLEKCEDISKLAQLLRV</sequence>
<dbReference type="InterPro" id="IPR045336">
    <property type="entry name" value="MmgE_PrpD_N"/>
</dbReference>
<feature type="domain" description="MmgE/PrpD C-terminal" evidence="3">
    <location>
        <begin position="268"/>
        <end position="440"/>
    </location>
</feature>
<dbReference type="InterPro" id="IPR005656">
    <property type="entry name" value="MmgE_PrpD"/>
</dbReference>
<dbReference type="InterPro" id="IPR036148">
    <property type="entry name" value="MmgE/PrpD_sf"/>
</dbReference>
<dbReference type="Gene3D" id="3.30.1330.120">
    <property type="entry name" value="2-methylcitrate dehydratase PrpD"/>
    <property type="match status" value="1"/>
</dbReference>
<comment type="similarity">
    <text evidence="1">Belongs to the PrpD family.</text>
</comment>
<evidence type="ECO:0000259" key="2">
    <source>
        <dbReference type="Pfam" id="PF03972"/>
    </source>
</evidence>
<evidence type="ECO:0000259" key="3">
    <source>
        <dbReference type="Pfam" id="PF19305"/>
    </source>
</evidence>
<dbReference type="Pfam" id="PF19305">
    <property type="entry name" value="MmgE_PrpD_C"/>
    <property type="match status" value="1"/>
</dbReference>
<reference evidence="5" key="1">
    <citation type="submission" date="2016-10" db="EMBL/GenBank/DDBJ databases">
        <authorList>
            <person name="Varghese N."/>
            <person name="Submissions S."/>
        </authorList>
    </citation>
    <scope>NUCLEOTIDE SEQUENCE [LARGE SCALE GENOMIC DNA]</scope>
    <source>
        <strain evidence="5">DSM 8415</strain>
    </source>
</reference>